<dbReference type="SUPFAM" id="SSF46955">
    <property type="entry name" value="Putative DNA-binding domain"/>
    <property type="match status" value="1"/>
</dbReference>
<dbReference type="Proteomes" id="UP001589738">
    <property type="component" value="Unassembled WGS sequence"/>
</dbReference>
<dbReference type="InterPro" id="IPR009061">
    <property type="entry name" value="DNA-bd_dom_put_sf"/>
</dbReference>
<gene>
    <name evidence="2" type="ORF">ACFFHF_16760</name>
</gene>
<sequence length="308" mass="35099">MINQEITRAYSIQEVSKLLGIPSGTIRQWEKDLSGLLVIPRTKQGARYYTSVEIKLLEKISAMRAQNVGKGMIRTLLEKHLQSPSESVSESFEMVLATTDVAETEKTNEYSLQLTDIQASLQTLKEGMIHEVRREILEQRSILMDEIKHELANASLQTVIDLSKSIQRSNDKRKADMQVLTEAIQSNSKYTSETFGTLSETIAKHSKATSENIEQKIEHMNQTVQAENDQLLSAVSQTVADVKNDVRTVAFSLHEDQQQLRESIHELQEFTSHIHQREEGFQDLVSAFREAAAAKTEKKRNWWKLWGN</sequence>
<feature type="domain" description="HTH merR-type" evidence="1">
    <location>
        <begin position="9"/>
        <end position="79"/>
    </location>
</feature>
<organism evidence="2 3">
    <name type="scientific">Robertmurraya beringensis</name>
    <dbReference type="NCBI Taxonomy" id="641660"/>
    <lineage>
        <taxon>Bacteria</taxon>
        <taxon>Bacillati</taxon>
        <taxon>Bacillota</taxon>
        <taxon>Bacilli</taxon>
        <taxon>Bacillales</taxon>
        <taxon>Bacillaceae</taxon>
        <taxon>Robertmurraya</taxon>
    </lineage>
</organism>
<dbReference type="InterPro" id="IPR000551">
    <property type="entry name" value="MerR-type_HTH_dom"/>
</dbReference>
<keyword evidence="3" id="KW-1185">Reference proteome</keyword>
<dbReference type="PROSITE" id="PS50937">
    <property type="entry name" value="HTH_MERR_2"/>
    <property type="match status" value="1"/>
</dbReference>
<evidence type="ECO:0000313" key="2">
    <source>
        <dbReference type="EMBL" id="MFC0476856.1"/>
    </source>
</evidence>
<protein>
    <submittedName>
        <fullName evidence="2">MerR family transcriptional regulator</fullName>
    </submittedName>
</protein>
<proteinExistence type="predicted"/>
<dbReference type="Gene3D" id="1.10.1660.10">
    <property type="match status" value="1"/>
</dbReference>
<dbReference type="Pfam" id="PF13411">
    <property type="entry name" value="MerR_1"/>
    <property type="match status" value="1"/>
</dbReference>
<dbReference type="RefSeq" id="WP_340904158.1">
    <property type="nucleotide sequence ID" value="NZ_JBHLUU010000113.1"/>
</dbReference>
<name>A0ABV6KU46_9BACI</name>
<dbReference type="EMBL" id="JBHLUU010000113">
    <property type="protein sequence ID" value="MFC0476856.1"/>
    <property type="molecule type" value="Genomic_DNA"/>
</dbReference>
<comment type="caution">
    <text evidence="2">The sequence shown here is derived from an EMBL/GenBank/DDBJ whole genome shotgun (WGS) entry which is preliminary data.</text>
</comment>
<evidence type="ECO:0000313" key="3">
    <source>
        <dbReference type="Proteomes" id="UP001589738"/>
    </source>
</evidence>
<accession>A0ABV6KU46</accession>
<evidence type="ECO:0000259" key="1">
    <source>
        <dbReference type="PROSITE" id="PS50937"/>
    </source>
</evidence>
<reference evidence="2 3" key="1">
    <citation type="submission" date="2024-09" db="EMBL/GenBank/DDBJ databases">
        <authorList>
            <person name="Sun Q."/>
            <person name="Mori K."/>
        </authorList>
    </citation>
    <scope>NUCLEOTIDE SEQUENCE [LARGE SCALE GENOMIC DNA]</scope>
    <source>
        <strain evidence="2 3">CGMCC 1.9126</strain>
    </source>
</reference>
<dbReference type="SMART" id="SM00422">
    <property type="entry name" value="HTH_MERR"/>
    <property type="match status" value="1"/>
</dbReference>